<feature type="domain" description="RNB" evidence="2">
    <location>
        <begin position="851"/>
        <end position="1299"/>
    </location>
</feature>
<gene>
    <name evidence="3" type="ORF">AX774_g5807</name>
</gene>
<name>A0A1R1PIK6_ZANCU</name>
<dbReference type="GO" id="GO:0000932">
    <property type="term" value="C:P-body"/>
    <property type="evidence" value="ECO:0007669"/>
    <property type="project" value="TreeGrafter"/>
</dbReference>
<reference evidence="4" key="1">
    <citation type="submission" date="2017-01" db="EMBL/GenBank/DDBJ databases">
        <authorList>
            <person name="Wang Y."/>
            <person name="White M."/>
            <person name="Kvist S."/>
            <person name="Moncalvo J.-M."/>
        </authorList>
    </citation>
    <scope>NUCLEOTIDE SEQUENCE [LARGE SCALE GENOMIC DNA]</scope>
    <source>
        <strain evidence="4">COL-18-3</strain>
    </source>
</reference>
<dbReference type="InterPro" id="IPR050180">
    <property type="entry name" value="RNR_Ribonuclease"/>
</dbReference>
<evidence type="ECO:0000313" key="3">
    <source>
        <dbReference type="EMBL" id="OMH80743.1"/>
    </source>
</evidence>
<dbReference type="EMBL" id="LSSK01001088">
    <property type="protein sequence ID" value="OMH80743.1"/>
    <property type="molecule type" value="Genomic_DNA"/>
</dbReference>
<organism evidence="3 4">
    <name type="scientific">Zancudomyces culisetae</name>
    <name type="common">Gut fungus</name>
    <name type="synonym">Smittium culisetae</name>
    <dbReference type="NCBI Taxonomy" id="1213189"/>
    <lineage>
        <taxon>Eukaryota</taxon>
        <taxon>Fungi</taxon>
        <taxon>Fungi incertae sedis</taxon>
        <taxon>Zoopagomycota</taxon>
        <taxon>Kickxellomycotina</taxon>
        <taxon>Harpellomycetes</taxon>
        <taxon>Harpellales</taxon>
        <taxon>Legeriomycetaceae</taxon>
        <taxon>Zancudomyces</taxon>
    </lineage>
</organism>
<evidence type="ECO:0000313" key="4">
    <source>
        <dbReference type="Proteomes" id="UP000188320"/>
    </source>
</evidence>
<feature type="region of interest" description="Disordered" evidence="1">
    <location>
        <begin position="473"/>
        <end position="507"/>
    </location>
</feature>
<dbReference type="SUPFAM" id="SSF50249">
    <property type="entry name" value="Nucleic acid-binding proteins"/>
    <property type="match status" value="1"/>
</dbReference>
<keyword evidence="4" id="KW-1185">Reference proteome</keyword>
<dbReference type="PANTHER" id="PTHR23355:SF65">
    <property type="entry name" value="EXORIBONUCLEASE CYT-4, PUTATIVE (AFU_ORTHOLOGUE AFUA_7G01550)-RELATED"/>
    <property type="match status" value="1"/>
</dbReference>
<evidence type="ECO:0000259" key="2">
    <source>
        <dbReference type="SMART" id="SM00955"/>
    </source>
</evidence>
<dbReference type="GO" id="GO:0003723">
    <property type="term" value="F:RNA binding"/>
    <property type="evidence" value="ECO:0007669"/>
    <property type="project" value="InterPro"/>
</dbReference>
<dbReference type="InterPro" id="IPR012340">
    <property type="entry name" value="NA-bd_OB-fold"/>
</dbReference>
<dbReference type="Proteomes" id="UP000188320">
    <property type="component" value="Unassembled WGS sequence"/>
</dbReference>
<feature type="compositionally biased region" description="Basic and acidic residues" evidence="1">
    <location>
        <begin position="489"/>
        <end position="500"/>
    </location>
</feature>
<protein>
    <submittedName>
        <fullName evidence="3">Mitochondrial protein cyt-4</fullName>
    </submittedName>
</protein>
<dbReference type="PANTHER" id="PTHR23355">
    <property type="entry name" value="RIBONUCLEASE"/>
    <property type="match status" value="1"/>
</dbReference>
<accession>A0A1R1PIK6</accession>
<dbReference type="InterPro" id="IPR001900">
    <property type="entry name" value="RNase_II/R"/>
</dbReference>
<evidence type="ECO:0000256" key="1">
    <source>
        <dbReference type="SAM" id="MobiDB-lite"/>
    </source>
</evidence>
<comment type="caution">
    <text evidence="3">The sequence shown here is derived from an EMBL/GenBank/DDBJ whole genome shotgun (WGS) entry which is preliminary data.</text>
</comment>
<dbReference type="Pfam" id="PF00773">
    <property type="entry name" value="RNB"/>
    <property type="match status" value="1"/>
</dbReference>
<dbReference type="GO" id="GO:0006402">
    <property type="term" value="P:mRNA catabolic process"/>
    <property type="evidence" value="ECO:0007669"/>
    <property type="project" value="TreeGrafter"/>
</dbReference>
<dbReference type="OrthoDB" id="2285229at2759"/>
<sequence length="1477" mass="167131">MFAKIYRVKLASRTIPRVTKTTLPIFTHSEVGVGHGVRYGNKNTYTTVHHSGEGNERDEMKKAKEKEVMEFERMIGDLVEAAKREDIGHSYPQVFGGLDGGNNQAVNVTNVDKDVKLVLKRRPWRYRYKRAGDYFLDKQEHTLDEGEEVHEGHEKEIDEKQLHDKKGEEDLKKIRKFKAEIMDPKLVVNMILGLDNSGQLVKERRNNFSKYIRSIRREEEEEFSRELEQIFRRGREVDQENFGKETEAVDIEGDDKQINDEGSSMKVEGENGQEGVDKERSANSKSRNMDGNMSGGIGGSIGGNRSGSMGGNIGGKREYSNSSKLRTYKVKNKEKITSESGENNESGKYGGASMRMISLWIDGEKCAVKVIGEIGGKGMRQRGREIKVGESDTSVFFPQVGDLIETRLHLHNQEVVDTGMYTRAGIVTEELEGVNNYKVQFMYPEPVEIRKRDVELIGAGYLTMKSVVRDIAGGRGETKSRMNKHMKSKKDSESRSKSEASEYQEEQEEVDIKITKKDIEKMSSVILVTRINGNIKKHLWKSGLLEKGRNAKLYDWLVSNNYRTISVEGLAAYIANKCKRPKFEKGVVDEKDREPVVVTEGEWIEMKFAAMEFFLRNAIYFRQGEKKRSFLRVGVDIEYELVERHISKEYETVKGWIERREELKKRVGERGQSADEDVDIVGEYMKYAKSKLARYYNSTEYKNYRRELGRYNKHDIVVKGGVDTIVEPDRYHKEFAMINRTLFRYVAYENRGHKKQANPFEKIVYSIVKATGLYQLVDKSIVQEYLSVVDKENGGAIVTEYDYTSRLPSMDSNSLYLSKQAEKQAAALEAELQKGNHKVRGRFSELEEEIRVPFSKDITVYTIDDVSTLDVDDGVSYEPIDSGDGNVEASGWIHVHVADPTRLIEPFDDIFKYAERRVSSVYLPTGTHHMLPESLATKEFSLVSPPSSETDEKPPRPKYAITFSARLSQQTGDIVDYKVQLTTISNIKRLDYNMIDEVLPFDYIPGGKSALDFYKSISLSTGQNDSSNIEKSAKKSKNSTDSTDSTDNTCSGYEHAPTLAQEDVSNLLQLHILARKHFERRISNGSVNHELPNYSVNVNRKSVTDGDKTQSHQDSDVEITVVRDVASDSPAHLMNSELMIIANRVAARFIHDNAPKTKIIYRAQLPPTEAVMNMPYTDPSSPTPDENSSQAVEGGKDHNASVSTSTSTSASVTKEWATNGELWQDITRNRVNTMTGMLDLRNYNRIRYFMNQSVLTTEAGLPHISLGLTDPFGYTRVTSPIRRFSDLLTHFQIKEIMLAKSPNSSLKYPVLSKDKGALPPDPRIQIYLSFPNTINKLWLKDLEIKAYHRQNTLYWTYRAILDIEYAVRTGKNCGPVPANAVYKVGKLPRKTGDNDNDNGDGDGDGDGDGGNVCLWPLQVVNADLGGKNFICSIKHFNIPVVLPVSKTNAHLTAGDEFWGYFVYLEPALNNIVVNSVL</sequence>
<feature type="region of interest" description="Disordered" evidence="1">
    <location>
        <begin position="253"/>
        <end position="305"/>
    </location>
</feature>
<feature type="compositionally biased region" description="Polar residues" evidence="1">
    <location>
        <begin position="1021"/>
        <end position="1030"/>
    </location>
</feature>
<dbReference type="SMART" id="SM00955">
    <property type="entry name" value="RNB"/>
    <property type="match status" value="1"/>
</dbReference>
<proteinExistence type="predicted"/>
<feature type="region of interest" description="Disordered" evidence="1">
    <location>
        <begin position="1021"/>
        <end position="1054"/>
    </location>
</feature>
<feature type="compositionally biased region" description="Polar residues" evidence="1">
    <location>
        <begin position="1178"/>
        <end position="1191"/>
    </location>
</feature>
<feature type="compositionally biased region" description="Low complexity" evidence="1">
    <location>
        <begin position="1200"/>
        <end position="1212"/>
    </location>
</feature>
<feature type="compositionally biased region" description="Gly residues" evidence="1">
    <location>
        <begin position="293"/>
        <end position="305"/>
    </location>
</feature>
<dbReference type="GO" id="GO:0000175">
    <property type="term" value="F:3'-5'-RNA exonuclease activity"/>
    <property type="evidence" value="ECO:0007669"/>
    <property type="project" value="TreeGrafter"/>
</dbReference>
<feature type="region of interest" description="Disordered" evidence="1">
    <location>
        <begin position="1171"/>
        <end position="1212"/>
    </location>
</feature>
<feature type="compositionally biased region" description="Low complexity" evidence="1">
    <location>
        <begin position="1039"/>
        <end position="1049"/>
    </location>
</feature>